<dbReference type="EnsemblMetazoa" id="CapteT27300">
    <property type="protein sequence ID" value="CapteP27300"/>
    <property type="gene ID" value="CapteG27300"/>
</dbReference>
<dbReference type="PANTHER" id="PTHR46641:SF25">
    <property type="entry name" value="CNMAMIDE RECEPTOR-RELATED"/>
    <property type="match status" value="1"/>
</dbReference>
<feature type="non-terminal residue" evidence="7">
    <location>
        <position position="1"/>
    </location>
</feature>
<comment type="subcellular location">
    <subcellularLocation>
        <location evidence="1">Membrane</location>
    </subcellularLocation>
</comment>
<evidence type="ECO:0000313" key="8">
    <source>
        <dbReference type="EnsemblMetazoa" id="CapteP27300"/>
    </source>
</evidence>
<evidence type="ECO:0000256" key="2">
    <source>
        <dbReference type="ARBA" id="ARBA00022692"/>
    </source>
</evidence>
<dbReference type="InterPro" id="IPR052954">
    <property type="entry name" value="GPCR-Ligand_Int"/>
</dbReference>
<dbReference type="SUPFAM" id="SSF81321">
    <property type="entry name" value="Family A G protein-coupled receptor-like"/>
    <property type="match status" value="1"/>
</dbReference>
<reference evidence="8" key="3">
    <citation type="submission" date="2015-06" db="UniProtKB">
        <authorList>
            <consortium name="EnsemblMetazoa"/>
        </authorList>
    </citation>
    <scope>IDENTIFICATION</scope>
</reference>
<dbReference type="InterPro" id="IPR000276">
    <property type="entry name" value="GPCR_Rhodpsn"/>
</dbReference>
<evidence type="ECO:0000256" key="3">
    <source>
        <dbReference type="ARBA" id="ARBA00022989"/>
    </source>
</evidence>
<keyword evidence="3 5" id="KW-1133">Transmembrane helix</keyword>
<evidence type="ECO:0000313" key="7">
    <source>
        <dbReference type="EMBL" id="ELT91831.1"/>
    </source>
</evidence>
<dbReference type="OrthoDB" id="9990906at2759"/>
<dbReference type="EMBL" id="AMQN01013595">
    <property type="status" value="NOT_ANNOTATED_CDS"/>
    <property type="molecule type" value="Genomic_DNA"/>
</dbReference>
<organism evidence="7">
    <name type="scientific">Capitella teleta</name>
    <name type="common">Polychaete worm</name>
    <dbReference type="NCBI Taxonomy" id="283909"/>
    <lineage>
        <taxon>Eukaryota</taxon>
        <taxon>Metazoa</taxon>
        <taxon>Spiralia</taxon>
        <taxon>Lophotrochozoa</taxon>
        <taxon>Annelida</taxon>
        <taxon>Polychaeta</taxon>
        <taxon>Sedentaria</taxon>
        <taxon>Scolecida</taxon>
        <taxon>Capitellidae</taxon>
        <taxon>Capitella</taxon>
    </lineage>
</organism>
<feature type="transmembrane region" description="Helical" evidence="5">
    <location>
        <begin position="37"/>
        <end position="58"/>
    </location>
</feature>
<dbReference type="HOGENOM" id="CLU_144557_0_0_1"/>
<dbReference type="PANTHER" id="PTHR46641">
    <property type="entry name" value="FMRFAMIDE RECEPTOR-RELATED"/>
    <property type="match status" value="1"/>
</dbReference>
<evidence type="ECO:0000256" key="1">
    <source>
        <dbReference type="ARBA" id="ARBA00004370"/>
    </source>
</evidence>
<feature type="domain" description="G-protein coupled receptors family 1 profile" evidence="6">
    <location>
        <begin position="17"/>
        <end position="143"/>
    </location>
</feature>
<reference evidence="7 9" key="2">
    <citation type="journal article" date="2013" name="Nature">
        <title>Insights into bilaterian evolution from three spiralian genomes.</title>
        <authorList>
            <person name="Simakov O."/>
            <person name="Marletaz F."/>
            <person name="Cho S.J."/>
            <person name="Edsinger-Gonzales E."/>
            <person name="Havlak P."/>
            <person name="Hellsten U."/>
            <person name="Kuo D.H."/>
            <person name="Larsson T."/>
            <person name="Lv J."/>
            <person name="Arendt D."/>
            <person name="Savage R."/>
            <person name="Osoegawa K."/>
            <person name="de Jong P."/>
            <person name="Grimwood J."/>
            <person name="Chapman J.A."/>
            <person name="Shapiro H."/>
            <person name="Aerts A."/>
            <person name="Otillar R.P."/>
            <person name="Terry A.Y."/>
            <person name="Boore J.L."/>
            <person name="Grigoriev I.V."/>
            <person name="Lindberg D.R."/>
            <person name="Seaver E.C."/>
            <person name="Weisblat D.A."/>
            <person name="Putnam N.H."/>
            <person name="Rokhsar D.S."/>
        </authorList>
    </citation>
    <scope>NUCLEOTIDE SEQUENCE</scope>
    <source>
        <strain evidence="7 9">I ESC-2004</strain>
    </source>
</reference>
<dbReference type="Pfam" id="PF00001">
    <property type="entry name" value="7tm_1"/>
    <property type="match status" value="1"/>
</dbReference>
<reference evidence="9" key="1">
    <citation type="submission" date="2012-12" db="EMBL/GenBank/DDBJ databases">
        <authorList>
            <person name="Hellsten U."/>
            <person name="Grimwood J."/>
            <person name="Chapman J.A."/>
            <person name="Shapiro H."/>
            <person name="Aerts A."/>
            <person name="Otillar R.P."/>
            <person name="Terry A.Y."/>
            <person name="Boore J.L."/>
            <person name="Simakov O."/>
            <person name="Marletaz F."/>
            <person name="Cho S.-J."/>
            <person name="Edsinger-Gonzales E."/>
            <person name="Havlak P."/>
            <person name="Kuo D.-H."/>
            <person name="Larsson T."/>
            <person name="Lv J."/>
            <person name="Arendt D."/>
            <person name="Savage R."/>
            <person name="Osoegawa K."/>
            <person name="de Jong P."/>
            <person name="Lindberg D.R."/>
            <person name="Seaver E.C."/>
            <person name="Weisblat D.A."/>
            <person name="Putnam N.H."/>
            <person name="Grigoriev I.V."/>
            <person name="Rokhsar D.S."/>
        </authorList>
    </citation>
    <scope>NUCLEOTIDE SEQUENCE</scope>
    <source>
        <strain evidence="9">I ESC-2004</strain>
    </source>
</reference>
<evidence type="ECO:0000259" key="6">
    <source>
        <dbReference type="PROSITE" id="PS50262"/>
    </source>
</evidence>
<keyword evidence="9" id="KW-1185">Reference proteome</keyword>
<proteinExistence type="predicted"/>
<dbReference type="GO" id="GO:0004930">
    <property type="term" value="F:G protein-coupled receptor activity"/>
    <property type="evidence" value="ECO:0007669"/>
    <property type="project" value="InterPro"/>
</dbReference>
<dbReference type="AlphaFoldDB" id="R7TJY6"/>
<protein>
    <recommendedName>
        <fullName evidence="6">G-protein coupled receptors family 1 profile domain-containing protein</fullName>
    </recommendedName>
</protein>
<name>R7TJY6_CAPTE</name>
<dbReference type="EMBL" id="KB310327">
    <property type="protein sequence ID" value="ELT91831.1"/>
    <property type="molecule type" value="Genomic_DNA"/>
</dbReference>
<keyword evidence="2 5" id="KW-0812">Transmembrane</keyword>
<evidence type="ECO:0000256" key="5">
    <source>
        <dbReference type="SAM" id="Phobius"/>
    </source>
</evidence>
<dbReference type="Gene3D" id="1.20.1070.10">
    <property type="entry name" value="Rhodopsin 7-helix transmembrane proteins"/>
    <property type="match status" value="1"/>
</dbReference>
<evidence type="ECO:0000256" key="4">
    <source>
        <dbReference type="ARBA" id="ARBA00023136"/>
    </source>
</evidence>
<dbReference type="GO" id="GO:0016020">
    <property type="term" value="C:membrane"/>
    <property type="evidence" value="ECO:0007669"/>
    <property type="project" value="UniProtKB-SubCell"/>
</dbReference>
<evidence type="ECO:0000313" key="9">
    <source>
        <dbReference type="Proteomes" id="UP000014760"/>
    </source>
</evidence>
<feature type="transmembrane region" description="Helical" evidence="5">
    <location>
        <begin position="6"/>
        <end position="25"/>
    </location>
</feature>
<accession>R7TJY6</accession>
<gene>
    <name evidence="7" type="ORF">CAPTEDRAFT_27300</name>
</gene>
<dbReference type="InterPro" id="IPR017452">
    <property type="entry name" value="GPCR_Rhodpsn_7TM"/>
</dbReference>
<keyword evidence="4 5" id="KW-0472">Membrane</keyword>
<dbReference type="STRING" id="283909.R7TJY6"/>
<feature type="non-terminal residue" evidence="7">
    <location>
        <position position="143"/>
    </location>
</feature>
<dbReference type="Proteomes" id="UP000014760">
    <property type="component" value="Unassembled WGS sequence"/>
</dbReference>
<dbReference type="PROSITE" id="PS50262">
    <property type="entry name" value="G_PROTEIN_RECEP_F1_2"/>
    <property type="match status" value="1"/>
</dbReference>
<sequence>ILHMVWLPVVIMVGFAGNVLSLMVMMMPRNRNQSSYVYTRVLACTDCGMLLVAAWYYFRTIQVVYISKQDMNTFDQPAVECKLTSWLFQAFSLSGALIIISMTIDRLIAVCLPLKALSVCTVSRAKKIAYSIPPAVFVYTLPF</sequence>